<reference evidence="1" key="2">
    <citation type="submission" date="2018-05" db="EMBL/GenBank/DDBJ databases">
        <title>OgluRS3 (Oryza glumaepatula Reference Sequence Version 3).</title>
        <authorList>
            <person name="Zhang J."/>
            <person name="Kudrna D."/>
            <person name="Lee S."/>
            <person name="Talag J."/>
            <person name="Welchert J."/>
            <person name="Wing R.A."/>
        </authorList>
    </citation>
    <scope>NUCLEOTIDE SEQUENCE [LARGE SCALE GENOMIC DNA]</scope>
</reference>
<protein>
    <submittedName>
        <fullName evidence="1">Uncharacterized protein</fullName>
    </submittedName>
</protein>
<sequence length="201" mass="22944">MARRRWIASASRRRFVPVFGLPRRGGEWIKDHLRMLHMRGIAPKLTRERGTDDVGRRPDLRKKERISLSAALQRDYLGRPSPGTLATIMGQRIGRRCTGSSGTAKRPMAALWTPRTPTSSTQYTVVRIILWRSSLEKICNESNTFGSEKGLDVFGDFEGNFGETRLLQGRQKFDGSMCQVPRFNYFLSYHGNLVNRPKILC</sequence>
<organism evidence="1">
    <name type="scientific">Oryza glumipatula</name>
    <dbReference type="NCBI Taxonomy" id="40148"/>
    <lineage>
        <taxon>Eukaryota</taxon>
        <taxon>Viridiplantae</taxon>
        <taxon>Streptophyta</taxon>
        <taxon>Embryophyta</taxon>
        <taxon>Tracheophyta</taxon>
        <taxon>Spermatophyta</taxon>
        <taxon>Magnoliopsida</taxon>
        <taxon>Liliopsida</taxon>
        <taxon>Poales</taxon>
        <taxon>Poaceae</taxon>
        <taxon>BOP clade</taxon>
        <taxon>Oryzoideae</taxon>
        <taxon>Oryzeae</taxon>
        <taxon>Oryzinae</taxon>
        <taxon>Oryza</taxon>
    </lineage>
</organism>
<evidence type="ECO:0000313" key="2">
    <source>
        <dbReference type="Proteomes" id="UP000026961"/>
    </source>
</evidence>
<dbReference type="Gramene" id="OGLUM11G12220.1">
    <property type="protein sequence ID" value="OGLUM11G12220.1"/>
    <property type="gene ID" value="OGLUM11G12220"/>
</dbReference>
<dbReference type="EnsemblPlants" id="OGLUM11G12220.1">
    <property type="protein sequence ID" value="OGLUM11G12220.1"/>
    <property type="gene ID" value="OGLUM11G12220"/>
</dbReference>
<name>A0A0E0BIT0_9ORYZ</name>
<dbReference type="AlphaFoldDB" id="A0A0E0BIT0"/>
<accession>A0A0E0BIT0</accession>
<evidence type="ECO:0000313" key="1">
    <source>
        <dbReference type="EnsemblPlants" id="OGLUM11G12220.1"/>
    </source>
</evidence>
<proteinExistence type="predicted"/>
<dbReference type="Proteomes" id="UP000026961">
    <property type="component" value="Chromosome 11"/>
</dbReference>
<keyword evidence="2" id="KW-1185">Reference proteome</keyword>
<dbReference type="HOGENOM" id="CLU_117858_0_0_1"/>
<reference evidence="1" key="1">
    <citation type="submission" date="2015-04" db="UniProtKB">
        <authorList>
            <consortium name="EnsemblPlants"/>
        </authorList>
    </citation>
    <scope>IDENTIFICATION</scope>
</reference>